<evidence type="ECO:0000259" key="2">
    <source>
        <dbReference type="Pfam" id="PF01957"/>
    </source>
</evidence>
<dbReference type="RefSeq" id="WP_284230132.1">
    <property type="nucleotide sequence ID" value="NZ_BSUL01000001.1"/>
</dbReference>
<keyword evidence="4" id="KW-1185">Reference proteome</keyword>
<dbReference type="InterPro" id="IPR002810">
    <property type="entry name" value="NfeD-like_C"/>
</dbReference>
<dbReference type="Proteomes" id="UP001157160">
    <property type="component" value="Unassembled WGS sequence"/>
</dbReference>
<reference evidence="3 4" key="1">
    <citation type="journal article" date="2014" name="Int. J. Syst. Evol. Microbiol.">
        <title>Complete genome sequence of Corynebacterium casei LMG S-19264T (=DSM 44701T), isolated from a smear-ripened cheese.</title>
        <authorList>
            <consortium name="US DOE Joint Genome Institute (JGI-PGF)"/>
            <person name="Walter F."/>
            <person name="Albersmeier A."/>
            <person name="Kalinowski J."/>
            <person name="Ruckert C."/>
        </authorList>
    </citation>
    <scope>NUCLEOTIDE SEQUENCE [LARGE SCALE GENOMIC DNA]</scope>
    <source>
        <strain evidence="3 4">NBRC 112289</strain>
    </source>
</reference>
<feature type="transmembrane region" description="Helical" evidence="1">
    <location>
        <begin position="52"/>
        <end position="75"/>
    </location>
</feature>
<keyword evidence="1" id="KW-0472">Membrane</keyword>
<dbReference type="InterPro" id="IPR012340">
    <property type="entry name" value="NA-bd_OB-fold"/>
</dbReference>
<keyword evidence="1" id="KW-0812">Transmembrane</keyword>
<protein>
    <recommendedName>
        <fullName evidence="2">NfeD-like C-terminal domain-containing protein</fullName>
    </recommendedName>
</protein>
<dbReference type="EMBL" id="BSUL01000001">
    <property type="protein sequence ID" value="GMA27484.1"/>
    <property type="molecule type" value="Genomic_DNA"/>
</dbReference>
<keyword evidence="1" id="KW-1133">Transmembrane helix</keyword>
<proteinExistence type="predicted"/>
<evidence type="ECO:0000256" key="1">
    <source>
        <dbReference type="SAM" id="Phobius"/>
    </source>
</evidence>
<name>A0AA37UEA6_9MICO</name>
<comment type="caution">
    <text evidence="3">The sequence shown here is derived from an EMBL/GenBank/DDBJ whole genome shotgun (WGS) entry which is preliminary data.</text>
</comment>
<organism evidence="3 4">
    <name type="scientific">Arenivirga flava</name>
    <dbReference type="NCBI Taxonomy" id="1930060"/>
    <lineage>
        <taxon>Bacteria</taxon>
        <taxon>Bacillati</taxon>
        <taxon>Actinomycetota</taxon>
        <taxon>Actinomycetes</taxon>
        <taxon>Micrococcales</taxon>
        <taxon>Microbacteriaceae</taxon>
        <taxon>Arenivirga</taxon>
    </lineage>
</organism>
<dbReference type="Pfam" id="PF01957">
    <property type="entry name" value="NfeD"/>
    <property type="match status" value="1"/>
</dbReference>
<feature type="domain" description="NfeD-like C-terminal" evidence="2">
    <location>
        <begin position="89"/>
        <end position="151"/>
    </location>
</feature>
<feature type="transmembrane region" description="Helical" evidence="1">
    <location>
        <begin position="12"/>
        <end position="40"/>
    </location>
</feature>
<dbReference type="AlphaFoldDB" id="A0AA37UEA6"/>
<sequence>MFIDLEQYVWIGWLIVIVVLLIIELLTFEFTSLMLAIGSVGGLATYMAGGEWWLQIIVAGLLSVALLFTIRPLLLRTLHKGRDERPTNVEALLGLQGRVLGGLGPLGGQVKLTNGETWTARFAPEVPELTLADGDRVSVATIDGSTAVVVPIERKPS</sequence>
<dbReference type="Gene3D" id="2.40.50.140">
    <property type="entry name" value="Nucleic acid-binding proteins"/>
    <property type="match status" value="1"/>
</dbReference>
<gene>
    <name evidence="3" type="ORF">GCM10025874_07370</name>
</gene>
<evidence type="ECO:0000313" key="3">
    <source>
        <dbReference type="EMBL" id="GMA27484.1"/>
    </source>
</evidence>
<accession>A0AA37UEA6</accession>
<evidence type="ECO:0000313" key="4">
    <source>
        <dbReference type="Proteomes" id="UP001157160"/>
    </source>
</evidence>